<reference evidence="1 2" key="1">
    <citation type="submission" date="2014-04" db="EMBL/GenBank/DDBJ databases">
        <authorList>
            <consortium name="DOE Joint Genome Institute"/>
            <person name="Kuo A."/>
            <person name="Kohler A."/>
            <person name="Jargeat P."/>
            <person name="Nagy L.G."/>
            <person name="Floudas D."/>
            <person name="Copeland A."/>
            <person name="Barry K.W."/>
            <person name="Cichocki N."/>
            <person name="Veneault-Fourrey C."/>
            <person name="LaButti K."/>
            <person name="Lindquist E.A."/>
            <person name="Lipzen A."/>
            <person name="Lundell T."/>
            <person name="Morin E."/>
            <person name="Murat C."/>
            <person name="Sun H."/>
            <person name="Tunlid A."/>
            <person name="Henrissat B."/>
            <person name="Grigoriev I.V."/>
            <person name="Hibbett D.S."/>
            <person name="Martin F."/>
            <person name="Nordberg H.P."/>
            <person name="Cantor M.N."/>
            <person name="Hua S.X."/>
        </authorList>
    </citation>
    <scope>NUCLEOTIDE SEQUENCE [LARGE SCALE GENOMIC DNA]</scope>
    <source>
        <strain evidence="1 2">Ve08.2h10</strain>
    </source>
</reference>
<accession>A0A0D0D0L1</accession>
<dbReference type="OrthoDB" id="2662332at2759"/>
<dbReference type="AlphaFoldDB" id="A0A0D0D0L1"/>
<protein>
    <submittedName>
        <fullName evidence="1">Uncharacterized protein</fullName>
    </submittedName>
</protein>
<evidence type="ECO:0000313" key="1">
    <source>
        <dbReference type="EMBL" id="KIK81518.1"/>
    </source>
</evidence>
<sequence>YLEDKDGNAVSGKRLAEIRAAVHGAWAELVNRKLAPQVWGELSASGQHLSHSLMETRYP</sequence>
<evidence type="ECO:0000313" key="2">
    <source>
        <dbReference type="Proteomes" id="UP000054538"/>
    </source>
</evidence>
<proteinExistence type="predicted"/>
<keyword evidence="2" id="KW-1185">Reference proteome</keyword>
<name>A0A0D0D0L1_9AGAM</name>
<organism evidence="1 2">
    <name type="scientific">Paxillus rubicundulus Ve08.2h10</name>
    <dbReference type="NCBI Taxonomy" id="930991"/>
    <lineage>
        <taxon>Eukaryota</taxon>
        <taxon>Fungi</taxon>
        <taxon>Dikarya</taxon>
        <taxon>Basidiomycota</taxon>
        <taxon>Agaricomycotina</taxon>
        <taxon>Agaricomycetes</taxon>
        <taxon>Agaricomycetidae</taxon>
        <taxon>Boletales</taxon>
        <taxon>Paxilineae</taxon>
        <taxon>Paxillaceae</taxon>
        <taxon>Paxillus</taxon>
    </lineage>
</organism>
<dbReference type="EMBL" id="KN825784">
    <property type="protein sequence ID" value="KIK81518.1"/>
    <property type="molecule type" value="Genomic_DNA"/>
</dbReference>
<reference evidence="2" key="2">
    <citation type="submission" date="2015-01" db="EMBL/GenBank/DDBJ databases">
        <title>Evolutionary Origins and Diversification of the Mycorrhizal Mutualists.</title>
        <authorList>
            <consortium name="DOE Joint Genome Institute"/>
            <consortium name="Mycorrhizal Genomics Consortium"/>
            <person name="Kohler A."/>
            <person name="Kuo A."/>
            <person name="Nagy L.G."/>
            <person name="Floudas D."/>
            <person name="Copeland A."/>
            <person name="Barry K.W."/>
            <person name="Cichocki N."/>
            <person name="Veneault-Fourrey C."/>
            <person name="LaButti K."/>
            <person name="Lindquist E.A."/>
            <person name="Lipzen A."/>
            <person name="Lundell T."/>
            <person name="Morin E."/>
            <person name="Murat C."/>
            <person name="Riley R."/>
            <person name="Ohm R."/>
            <person name="Sun H."/>
            <person name="Tunlid A."/>
            <person name="Henrissat B."/>
            <person name="Grigoriev I.V."/>
            <person name="Hibbett D.S."/>
            <person name="Martin F."/>
        </authorList>
    </citation>
    <scope>NUCLEOTIDE SEQUENCE [LARGE SCALE GENOMIC DNA]</scope>
    <source>
        <strain evidence="2">Ve08.2h10</strain>
    </source>
</reference>
<dbReference type="InParanoid" id="A0A0D0D0L1"/>
<dbReference type="HOGENOM" id="CLU_2967358_0_0_1"/>
<dbReference type="Proteomes" id="UP000054538">
    <property type="component" value="Unassembled WGS sequence"/>
</dbReference>
<feature type="non-terminal residue" evidence="1">
    <location>
        <position position="1"/>
    </location>
</feature>
<gene>
    <name evidence="1" type="ORF">PAXRUDRAFT_94015</name>
</gene>
<feature type="non-terminal residue" evidence="1">
    <location>
        <position position="59"/>
    </location>
</feature>